<dbReference type="SUPFAM" id="SSF49464">
    <property type="entry name" value="Carboxypeptidase regulatory domain-like"/>
    <property type="match status" value="2"/>
</dbReference>
<dbReference type="InterPro" id="IPR008969">
    <property type="entry name" value="CarboxyPept-like_regulatory"/>
</dbReference>
<dbReference type="Gene3D" id="2.60.40.1120">
    <property type="entry name" value="Carboxypeptidase-like, regulatory domain"/>
    <property type="match status" value="2"/>
</dbReference>
<keyword evidence="2" id="KW-0812">Transmembrane</keyword>
<evidence type="ECO:0008006" key="5">
    <source>
        <dbReference type="Google" id="ProtNLM"/>
    </source>
</evidence>
<proteinExistence type="predicted"/>
<evidence type="ECO:0000313" key="3">
    <source>
        <dbReference type="EMBL" id="OGL89445.1"/>
    </source>
</evidence>
<organism evidence="3 4">
    <name type="scientific">Candidatus Uhrbacteria bacterium RIFCSPLOWO2_02_FULL_53_10</name>
    <dbReference type="NCBI Taxonomy" id="1802411"/>
    <lineage>
        <taxon>Bacteria</taxon>
        <taxon>Candidatus Uhriibacteriota</taxon>
    </lineage>
</organism>
<dbReference type="EMBL" id="MGET01000039">
    <property type="protein sequence ID" value="OGL89445.1"/>
    <property type="molecule type" value="Genomic_DNA"/>
</dbReference>
<feature type="transmembrane region" description="Helical" evidence="2">
    <location>
        <begin position="385"/>
        <end position="403"/>
    </location>
</feature>
<keyword evidence="2" id="KW-0472">Membrane</keyword>
<evidence type="ECO:0000313" key="4">
    <source>
        <dbReference type="Proteomes" id="UP000177574"/>
    </source>
</evidence>
<evidence type="ECO:0000256" key="2">
    <source>
        <dbReference type="SAM" id="Phobius"/>
    </source>
</evidence>
<protein>
    <recommendedName>
        <fullName evidence="5">Carboxypeptidase regulatory-like domain-containing protein</fullName>
    </recommendedName>
</protein>
<evidence type="ECO:0000256" key="1">
    <source>
        <dbReference type="SAM" id="MobiDB-lite"/>
    </source>
</evidence>
<feature type="region of interest" description="Disordered" evidence="1">
    <location>
        <begin position="498"/>
        <end position="521"/>
    </location>
</feature>
<gene>
    <name evidence="3" type="ORF">A3I45_01910</name>
</gene>
<dbReference type="AlphaFoldDB" id="A0A1F7VG34"/>
<dbReference type="Proteomes" id="UP000177574">
    <property type="component" value="Unassembled WGS sequence"/>
</dbReference>
<accession>A0A1F7VG34</accession>
<feature type="transmembrane region" description="Helical" evidence="2">
    <location>
        <begin position="360"/>
        <end position="379"/>
    </location>
</feature>
<keyword evidence="2" id="KW-1133">Transmembrane helix</keyword>
<sequence length="521" mass="56963">MNPDSTLVADRTSVLTPVDMSRYRAGVQTPRTNTSMGIVISYMDGRVQTIPFTLSVQGDGRVISSDADVPLESPRVTLLLGATPFDAVAFGQSNPIVAESGSFAWYVPNGTYRVEVTASDFAPLTSASLRTNDNIVNPVLSITPSLLPLEEELARTLSEADGALETVGAISRVFVNRGVQSVKIVRQDANVQQAAIVAAPVATAVAATTAVSLATSFSLIRFLHYLVTAPFLLFNRRRRKQWGVVYDSLRKLPVDLAIVRLHDRATNRIVKSQVTDSHGRYLFMVEPGRYQMSVSKPGFTFPTDHLKEQKRDGEFLDLYHGEDVNVIESGSAIVVAIPLDPEGVKERPPVRVTLQRIGRVAQYAISIAGLVVAAVVVVIQPSVWTIVVLALQVVVLALFVRLARPKKPTGWGIVYDQATRRPLARAIVRIFEPRFNKLLESKVTDGQGRYAFLVGPAEYYATYQKPAYKTVEVRPIDRTDTKEPTYISLNVGLERGRNVTTVEGPSASSGESSDSTHDVQS</sequence>
<comment type="caution">
    <text evidence="3">The sequence shown here is derived from an EMBL/GenBank/DDBJ whole genome shotgun (WGS) entry which is preliminary data.</text>
</comment>
<feature type="transmembrane region" description="Helical" evidence="2">
    <location>
        <begin position="213"/>
        <end position="234"/>
    </location>
</feature>
<reference evidence="3 4" key="1">
    <citation type="journal article" date="2016" name="Nat. Commun.">
        <title>Thousands of microbial genomes shed light on interconnected biogeochemical processes in an aquifer system.</title>
        <authorList>
            <person name="Anantharaman K."/>
            <person name="Brown C.T."/>
            <person name="Hug L.A."/>
            <person name="Sharon I."/>
            <person name="Castelle C.J."/>
            <person name="Probst A.J."/>
            <person name="Thomas B.C."/>
            <person name="Singh A."/>
            <person name="Wilkins M.J."/>
            <person name="Karaoz U."/>
            <person name="Brodie E.L."/>
            <person name="Williams K.H."/>
            <person name="Hubbard S.S."/>
            <person name="Banfield J.F."/>
        </authorList>
    </citation>
    <scope>NUCLEOTIDE SEQUENCE [LARGE SCALE GENOMIC DNA]</scope>
</reference>
<name>A0A1F7VG34_9BACT</name>